<dbReference type="Pfam" id="PF14714">
    <property type="entry name" value="KH_dom-like"/>
    <property type="match status" value="1"/>
</dbReference>
<dbReference type="NCBIfam" id="TIGR00231">
    <property type="entry name" value="small_GTP"/>
    <property type="match status" value="2"/>
</dbReference>
<sequence length="439" mass="49819">MKNTIALIGKPNVGKSTLFNKIIDKRKSIVYDTPGVTRDRIYDVANWSGYNFNIIDTGGITQENGNFKEDIKKQAEIAINEAQIIIFIVDGRQPLTTEDFFVASILRRSNKIVLLALNKLESNNNYFFDSEIYKLGFEKIFPISAIHGDGIGNLLDEVINNFVTNKENNSQNFKLTILGPANAGKSTLLNCLSNEERSIVSNIAGTTRDSVSSFVTINNEEFEIIDTAGIKRKSKLTDSIEHYALMRATDSIQEADLCLLMLDATEEVSHFSQNIIGIAYELKKPLIIIVNKWDLIEKDTNTMAIYKKNLSKKLKFVDWAPVIFISAKNKQRINKLKEEIINVKNNISRKINTNQLNSIMMTAQMIKPASPIKGKRLSITFSKQIDGKIPTFLLFVNDVKCAHFTYLRYIENQIRQNYNFSGTPINLILKNKNKKEENK</sequence>
<feature type="coiled-coil region" evidence="11">
    <location>
        <begin position="326"/>
        <end position="353"/>
    </location>
</feature>
<evidence type="ECO:0000256" key="1">
    <source>
        <dbReference type="ARBA" id="ARBA00008279"/>
    </source>
</evidence>
<evidence type="ECO:0000256" key="7">
    <source>
        <dbReference type="ARBA" id="ARBA00032345"/>
    </source>
</evidence>
<dbReference type="HOGENOM" id="CLU_016077_6_2_14"/>
<dbReference type="PRINTS" id="PR00326">
    <property type="entry name" value="GTP1OBG"/>
</dbReference>
<dbReference type="InterPro" id="IPR015946">
    <property type="entry name" value="KH_dom-like_a/b"/>
</dbReference>
<dbReference type="GO" id="GO:0043022">
    <property type="term" value="F:ribosome binding"/>
    <property type="evidence" value="ECO:0007669"/>
    <property type="project" value="TreeGrafter"/>
</dbReference>
<evidence type="ECO:0000256" key="2">
    <source>
        <dbReference type="ARBA" id="ARBA00020953"/>
    </source>
</evidence>
<dbReference type="KEGG" id="mcan:MCAN360_0449"/>
<keyword evidence="11" id="KW-0175">Coiled coil</keyword>
<dbReference type="GO" id="GO:0005525">
    <property type="term" value="F:GTP binding"/>
    <property type="evidence" value="ECO:0007669"/>
    <property type="project" value="UniProtKB-UniRule"/>
</dbReference>
<dbReference type="InterPro" id="IPR031166">
    <property type="entry name" value="G_ENGA"/>
</dbReference>
<dbReference type="EMBL" id="AP014631">
    <property type="protein sequence ID" value="BAP39590.1"/>
    <property type="molecule type" value="Genomic_DNA"/>
</dbReference>
<dbReference type="PANTHER" id="PTHR43834">
    <property type="entry name" value="GTPASE DER"/>
    <property type="match status" value="1"/>
</dbReference>
<comment type="subunit">
    <text evidence="8">Associates with the 50S ribosomal subunit.</text>
</comment>
<dbReference type="Gene3D" id="3.30.300.20">
    <property type="match status" value="1"/>
</dbReference>
<comment type="function">
    <text evidence="8 10">GTPase that plays an essential role in the late steps of ribosome biogenesis.</text>
</comment>
<dbReference type="HAMAP" id="MF_00195">
    <property type="entry name" value="GTPase_Der"/>
    <property type="match status" value="1"/>
</dbReference>
<evidence type="ECO:0000313" key="14">
    <source>
        <dbReference type="Proteomes" id="UP000031641"/>
    </source>
</evidence>
<dbReference type="STRING" id="29554.MCAN360_0449"/>
<dbReference type="PROSITE" id="PS51712">
    <property type="entry name" value="G_ENGA"/>
    <property type="match status" value="2"/>
</dbReference>
<dbReference type="AlphaFoldDB" id="A0A077L5N2"/>
<name>A0A077L5N2_9BACT</name>
<evidence type="ECO:0000313" key="13">
    <source>
        <dbReference type="EMBL" id="BAP39590.1"/>
    </source>
</evidence>
<evidence type="ECO:0000259" key="12">
    <source>
        <dbReference type="PROSITE" id="PS51712"/>
    </source>
</evidence>
<dbReference type="CDD" id="cd01895">
    <property type="entry name" value="EngA2"/>
    <property type="match status" value="1"/>
</dbReference>
<evidence type="ECO:0000256" key="9">
    <source>
        <dbReference type="PROSITE-ProRule" id="PRU01049"/>
    </source>
</evidence>
<protein>
    <recommendedName>
        <fullName evidence="2 8">GTPase Der</fullName>
    </recommendedName>
    <alternativeName>
        <fullName evidence="7 8">GTP-binding protein EngA</fullName>
    </alternativeName>
</protein>
<gene>
    <name evidence="13" type="primary">engA</name>
    <name evidence="8" type="synonym">der</name>
    <name evidence="13" type="ORF">MCAN360_0449</name>
</gene>
<dbReference type="FunFam" id="3.40.50.300:FF:000057">
    <property type="entry name" value="GTPase Der"/>
    <property type="match status" value="1"/>
</dbReference>
<evidence type="ECO:0000256" key="5">
    <source>
        <dbReference type="ARBA" id="ARBA00022741"/>
    </source>
</evidence>
<keyword evidence="6 8" id="KW-0342">GTP-binding</keyword>
<reference evidence="14" key="1">
    <citation type="journal article" date="2014" name="Genome Announc.">
        <title>Complete Genome Sequence of Mycoplasma canadense Strain HAZ 360_1 from Bovine Mastitic Milk in Japan.</title>
        <authorList>
            <person name="Hata E."/>
        </authorList>
    </citation>
    <scope>NUCLEOTIDE SEQUENCE [LARGE SCALE GENOMIC DNA]</scope>
    <source>
        <strain evidence="14">HAZ360_1</strain>
    </source>
</reference>
<dbReference type="Proteomes" id="UP000031641">
    <property type="component" value="Chromosome"/>
</dbReference>
<dbReference type="InterPro" id="IPR016484">
    <property type="entry name" value="GTPase_Der"/>
</dbReference>
<feature type="binding site" evidence="8">
    <location>
        <begin position="9"/>
        <end position="16"/>
    </location>
    <ligand>
        <name>GTP</name>
        <dbReference type="ChEBI" id="CHEBI:37565"/>
        <label>1</label>
    </ligand>
</feature>
<keyword evidence="4 10" id="KW-0677">Repeat</keyword>
<evidence type="ECO:0000256" key="4">
    <source>
        <dbReference type="ARBA" id="ARBA00022737"/>
    </source>
</evidence>
<accession>A0A077L5N2</accession>
<evidence type="ECO:0000256" key="3">
    <source>
        <dbReference type="ARBA" id="ARBA00022517"/>
    </source>
</evidence>
<dbReference type="InterPro" id="IPR005225">
    <property type="entry name" value="Small_GTP-bd"/>
</dbReference>
<feature type="binding site" evidence="8">
    <location>
        <begin position="291"/>
        <end position="294"/>
    </location>
    <ligand>
        <name>GTP</name>
        <dbReference type="ChEBI" id="CHEBI:37565"/>
        <label>2</label>
    </ligand>
</feature>
<dbReference type="FunFam" id="3.40.50.300:FF:000040">
    <property type="entry name" value="GTPase Der"/>
    <property type="match status" value="1"/>
</dbReference>
<dbReference type="PIRSF" id="PIRSF006485">
    <property type="entry name" value="GTP-binding_EngA"/>
    <property type="match status" value="1"/>
</dbReference>
<dbReference type="InterPro" id="IPR027417">
    <property type="entry name" value="P-loop_NTPase"/>
</dbReference>
<dbReference type="RefSeq" id="WP_045433818.1">
    <property type="nucleotide sequence ID" value="NZ_AP014631.1"/>
</dbReference>
<dbReference type="CDD" id="cd01894">
    <property type="entry name" value="EngA1"/>
    <property type="match status" value="1"/>
</dbReference>
<keyword evidence="5 8" id="KW-0547">Nucleotide-binding</keyword>
<dbReference type="InterPro" id="IPR006073">
    <property type="entry name" value="GTP-bd"/>
</dbReference>
<dbReference type="NCBIfam" id="TIGR03594">
    <property type="entry name" value="GTPase_EngA"/>
    <property type="match status" value="1"/>
</dbReference>
<organism evidence="13 14">
    <name type="scientific">Metamycoplasma canadense</name>
    <dbReference type="NCBI Taxonomy" id="29554"/>
    <lineage>
        <taxon>Bacteria</taxon>
        <taxon>Bacillati</taxon>
        <taxon>Mycoplasmatota</taxon>
        <taxon>Mycoplasmoidales</taxon>
        <taxon>Metamycoplasmataceae</taxon>
        <taxon>Metamycoplasma</taxon>
    </lineage>
</organism>
<feature type="domain" description="EngA-type G" evidence="12">
    <location>
        <begin position="173"/>
        <end position="348"/>
    </location>
</feature>
<evidence type="ECO:0000256" key="10">
    <source>
        <dbReference type="RuleBase" id="RU004481"/>
    </source>
</evidence>
<feature type="domain" description="EngA-type G" evidence="12">
    <location>
        <begin position="3"/>
        <end position="166"/>
    </location>
</feature>
<evidence type="ECO:0000256" key="6">
    <source>
        <dbReference type="ARBA" id="ARBA00023134"/>
    </source>
</evidence>
<evidence type="ECO:0000256" key="11">
    <source>
        <dbReference type="SAM" id="Coils"/>
    </source>
</evidence>
<comment type="similarity">
    <text evidence="1 8 9 10">Belongs to the TRAFAC class TrmE-Era-EngA-EngB-Septin-like GTPase superfamily. EngA (Der) GTPase family.</text>
</comment>
<feature type="binding site" evidence="8">
    <location>
        <begin position="179"/>
        <end position="186"/>
    </location>
    <ligand>
        <name>GTP</name>
        <dbReference type="ChEBI" id="CHEBI:37565"/>
        <label>2</label>
    </ligand>
</feature>
<dbReference type="PANTHER" id="PTHR43834:SF6">
    <property type="entry name" value="GTPASE DER"/>
    <property type="match status" value="1"/>
</dbReference>
<evidence type="ECO:0000256" key="8">
    <source>
        <dbReference type="HAMAP-Rule" id="MF_00195"/>
    </source>
</evidence>
<dbReference type="SMART" id="SM00173">
    <property type="entry name" value="RAS"/>
    <property type="match status" value="1"/>
</dbReference>
<dbReference type="SUPFAM" id="SSF52540">
    <property type="entry name" value="P-loop containing nucleoside triphosphate hydrolases"/>
    <property type="match status" value="2"/>
</dbReference>
<dbReference type="Gene3D" id="3.40.50.300">
    <property type="entry name" value="P-loop containing nucleotide triphosphate hydrolases"/>
    <property type="match status" value="2"/>
</dbReference>
<keyword evidence="14" id="KW-1185">Reference proteome</keyword>
<keyword evidence="3 8" id="KW-0690">Ribosome biogenesis</keyword>
<feature type="binding site" evidence="8">
    <location>
        <begin position="226"/>
        <end position="230"/>
    </location>
    <ligand>
        <name>GTP</name>
        <dbReference type="ChEBI" id="CHEBI:37565"/>
        <label>2</label>
    </ligand>
</feature>
<feature type="binding site" evidence="8">
    <location>
        <begin position="56"/>
        <end position="60"/>
    </location>
    <ligand>
        <name>GTP</name>
        <dbReference type="ChEBI" id="CHEBI:37565"/>
        <label>1</label>
    </ligand>
</feature>
<dbReference type="GO" id="GO:0042254">
    <property type="term" value="P:ribosome biogenesis"/>
    <property type="evidence" value="ECO:0007669"/>
    <property type="project" value="UniProtKB-KW"/>
</dbReference>
<dbReference type="InterPro" id="IPR032859">
    <property type="entry name" value="KH_dom-like"/>
</dbReference>
<proteinExistence type="inferred from homology"/>
<dbReference type="Pfam" id="PF01926">
    <property type="entry name" value="MMR_HSR1"/>
    <property type="match status" value="2"/>
</dbReference>
<feature type="binding site" evidence="8">
    <location>
        <begin position="118"/>
        <end position="121"/>
    </location>
    <ligand>
        <name>GTP</name>
        <dbReference type="ChEBI" id="CHEBI:37565"/>
        <label>1</label>
    </ligand>
</feature>